<keyword evidence="2" id="KW-1185">Reference proteome</keyword>
<organism evidence="1 2">
    <name type="scientific">Ameca splendens</name>
    <dbReference type="NCBI Taxonomy" id="208324"/>
    <lineage>
        <taxon>Eukaryota</taxon>
        <taxon>Metazoa</taxon>
        <taxon>Chordata</taxon>
        <taxon>Craniata</taxon>
        <taxon>Vertebrata</taxon>
        <taxon>Euteleostomi</taxon>
        <taxon>Actinopterygii</taxon>
        <taxon>Neopterygii</taxon>
        <taxon>Teleostei</taxon>
        <taxon>Neoteleostei</taxon>
        <taxon>Acanthomorphata</taxon>
        <taxon>Ovalentaria</taxon>
        <taxon>Atherinomorphae</taxon>
        <taxon>Cyprinodontiformes</taxon>
        <taxon>Goodeidae</taxon>
        <taxon>Ameca</taxon>
    </lineage>
</organism>
<sequence length="97" mass="10625">MGRMEAKGRPLMRQNSIFRQQLPLLRHGELLEALQLRSSSPLLSSLPRWVLDLPWGLRGSGRPCASSSPPPAACARPPDTVVCLRRSCVPEIIAAAK</sequence>
<dbReference type="Proteomes" id="UP001469553">
    <property type="component" value="Unassembled WGS sequence"/>
</dbReference>
<feature type="non-terminal residue" evidence="1">
    <location>
        <position position="97"/>
    </location>
</feature>
<comment type="caution">
    <text evidence="1">The sequence shown here is derived from an EMBL/GenBank/DDBJ whole genome shotgun (WGS) entry which is preliminary data.</text>
</comment>
<reference evidence="1 2" key="1">
    <citation type="submission" date="2021-06" db="EMBL/GenBank/DDBJ databases">
        <authorList>
            <person name="Palmer J.M."/>
        </authorList>
    </citation>
    <scope>NUCLEOTIDE SEQUENCE [LARGE SCALE GENOMIC DNA]</scope>
    <source>
        <strain evidence="1 2">AS_MEX2019</strain>
        <tissue evidence="1">Muscle</tissue>
    </source>
</reference>
<proteinExistence type="predicted"/>
<protein>
    <submittedName>
        <fullName evidence="1">Uncharacterized protein</fullName>
    </submittedName>
</protein>
<evidence type="ECO:0000313" key="2">
    <source>
        <dbReference type="Proteomes" id="UP001469553"/>
    </source>
</evidence>
<name>A0ABV0Z7U3_9TELE</name>
<dbReference type="EMBL" id="JAHRIP010056509">
    <property type="protein sequence ID" value="MEQ2302031.1"/>
    <property type="molecule type" value="Genomic_DNA"/>
</dbReference>
<accession>A0ABV0Z7U3</accession>
<gene>
    <name evidence="1" type="ORF">AMECASPLE_002254</name>
</gene>
<evidence type="ECO:0000313" key="1">
    <source>
        <dbReference type="EMBL" id="MEQ2302031.1"/>
    </source>
</evidence>